<dbReference type="VEuPathDB" id="FungiDB:BO78DRAFT_183559"/>
<dbReference type="EMBL" id="KZ826320">
    <property type="protein sequence ID" value="PYI10841.1"/>
    <property type="molecule type" value="Genomic_DNA"/>
</dbReference>
<dbReference type="Proteomes" id="UP000248423">
    <property type="component" value="Unassembled WGS sequence"/>
</dbReference>
<sequence>MWTWWCRTMRRSLTKKKRRVTFWTDPEGSCGSDGLPPPSTAGLRSVGVQGRQLLSDLLSTGSPLRSRCPRLLLAQVSRAGPRSWWCHGRPAVLQRTPPCRITPRCGHTCPICGVFWLVFADRDISTRGTRMPSITMHSSRSNVIDRLTRTQPVVALTD</sequence>
<proteinExistence type="predicted"/>
<evidence type="ECO:0000313" key="1">
    <source>
        <dbReference type="EMBL" id="PYI10841.1"/>
    </source>
</evidence>
<keyword evidence="2" id="KW-1185">Reference proteome</keyword>
<evidence type="ECO:0000313" key="2">
    <source>
        <dbReference type="Proteomes" id="UP000248423"/>
    </source>
</evidence>
<reference evidence="1 2" key="1">
    <citation type="submission" date="2018-02" db="EMBL/GenBank/DDBJ databases">
        <title>The genomes of Aspergillus section Nigri reveals drivers in fungal speciation.</title>
        <authorList>
            <consortium name="DOE Joint Genome Institute"/>
            <person name="Vesth T.C."/>
            <person name="Nybo J."/>
            <person name="Theobald S."/>
            <person name="Brandl J."/>
            <person name="Frisvad J.C."/>
            <person name="Nielsen K.F."/>
            <person name="Lyhne E.K."/>
            <person name="Kogle M.E."/>
            <person name="Kuo A."/>
            <person name="Riley R."/>
            <person name="Clum A."/>
            <person name="Nolan M."/>
            <person name="Lipzen A."/>
            <person name="Salamov A."/>
            <person name="Henrissat B."/>
            <person name="Wiebenga A."/>
            <person name="De vries R.P."/>
            <person name="Grigoriev I.V."/>
            <person name="Mortensen U.H."/>
            <person name="Andersen M.R."/>
            <person name="Baker S.E."/>
        </authorList>
    </citation>
    <scope>NUCLEOTIDE SEQUENCE [LARGE SCALE GENOMIC DNA]</scope>
    <source>
        <strain evidence="1 2">CBS 121057</strain>
    </source>
</reference>
<organism evidence="1 2">
    <name type="scientific">Aspergillus sclerotiicarbonarius (strain CBS 121057 / IBT 28362)</name>
    <dbReference type="NCBI Taxonomy" id="1448318"/>
    <lineage>
        <taxon>Eukaryota</taxon>
        <taxon>Fungi</taxon>
        <taxon>Dikarya</taxon>
        <taxon>Ascomycota</taxon>
        <taxon>Pezizomycotina</taxon>
        <taxon>Eurotiomycetes</taxon>
        <taxon>Eurotiomycetidae</taxon>
        <taxon>Eurotiales</taxon>
        <taxon>Aspergillaceae</taxon>
        <taxon>Aspergillus</taxon>
        <taxon>Aspergillus subgen. Circumdati</taxon>
    </lineage>
</organism>
<gene>
    <name evidence="1" type="ORF">BO78DRAFT_183559</name>
</gene>
<dbReference type="AlphaFoldDB" id="A0A319ENE3"/>
<accession>A0A319ENE3</accession>
<protein>
    <submittedName>
        <fullName evidence="1">Uncharacterized protein</fullName>
    </submittedName>
</protein>
<name>A0A319ENE3_ASPSB</name>